<proteinExistence type="predicted"/>
<sequence>MSAEKDANSQEPRSAFYVAVIGDPDLMRPRELGAMLDRLLTRQRDESRIVLLVTSDGPEVQLSSGQNWPIHLVPLCSGPVKRDCEIIYQAHAIVIIGSPEPWSRLMRLAAESGIPTRVFKQHQRPAPRSEGIFDGPW</sequence>
<reference evidence="1 2" key="1">
    <citation type="submission" date="2019-05" db="EMBL/GenBank/DDBJ databases">
        <authorList>
            <consortium name="Science for Life Laboratories"/>
        </authorList>
    </citation>
    <scope>NUCLEOTIDE SEQUENCE [LARGE SCALE GENOMIC DNA]</scope>
    <source>
        <strain evidence="1">Soil9</strain>
    </source>
</reference>
<evidence type="ECO:0000313" key="1">
    <source>
        <dbReference type="EMBL" id="VTR96065.1"/>
    </source>
</evidence>
<accession>A0A6P2D6H8</accession>
<dbReference type="EMBL" id="LR593886">
    <property type="protein sequence ID" value="VTR96065.1"/>
    <property type="molecule type" value="Genomic_DNA"/>
</dbReference>
<protein>
    <submittedName>
        <fullName evidence="1">Uncharacterized protein</fullName>
    </submittedName>
</protein>
<dbReference type="AlphaFoldDB" id="A0A6P2D6H8"/>
<dbReference type="KEGG" id="gms:SOIL9_16490"/>
<dbReference type="RefSeq" id="WP_162670404.1">
    <property type="nucleotide sequence ID" value="NZ_LR593886.1"/>
</dbReference>
<evidence type="ECO:0000313" key="2">
    <source>
        <dbReference type="Proteomes" id="UP000464178"/>
    </source>
</evidence>
<gene>
    <name evidence="1" type="ORF">SOIL9_16490</name>
</gene>
<organism evidence="1 2">
    <name type="scientific">Gemmata massiliana</name>
    <dbReference type="NCBI Taxonomy" id="1210884"/>
    <lineage>
        <taxon>Bacteria</taxon>
        <taxon>Pseudomonadati</taxon>
        <taxon>Planctomycetota</taxon>
        <taxon>Planctomycetia</taxon>
        <taxon>Gemmatales</taxon>
        <taxon>Gemmataceae</taxon>
        <taxon>Gemmata</taxon>
    </lineage>
</organism>
<dbReference type="Proteomes" id="UP000464178">
    <property type="component" value="Chromosome"/>
</dbReference>
<name>A0A6P2D6H8_9BACT</name>
<keyword evidence="2" id="KW-1185">Reference proteome</keyword>